<dbReference type="EMBL" id="CP056030">
    <property type="protein sequence ID" value="QKZ04602.1"/>
    <property type="molecule type" value="Genomic_DNA"/>
</dbReference>
<name>A0A7D5H3F9_9PSED</name>
<feature type="transmembrane region" description="Helical" evidence="1">
    <location>
        <begin position="68"/>
        <end position="99"/>
    </location>
</feature>
<evidence type="ECO:0000256" key="1">
    <source>
        <dbReference type="SAM" id="Phobius"/>
    </source>
</evidence>
<dbReference type="RefSeq" id="WP_176570708.1">
    <property type="nucleotide sequence ID" value="NZ_CP056030.1"/>
</dbReference>
<dbReference type="Pfam" id="PF05437">
    <property type="entry name" value="AzlD"/>
    <property type="match status" value="1"/>
</dbReference>
<dbReference type="InterPro" id="IPR008407">
    <property type="entry name" value="Brnchd-chn_aa_trnsp_AzlD"/>
</dbReference>
<keyword evidence="1" id="KW-0812">Transmembrane</keyword>
<proteinExistence type="predicted"/>
<keyword evidence="1" id="KW-1133">Transmembrane helix</keyword>
<feature type="transmembrane region" description="Helical" evidence="1">
    <location>
        <begin position="37"/>
        <end position="56"/>
    </location>
</feature>
<keyword evidence="1" id="KW-0472">Membrane</keyword>
<dbReference type="Proteomes" id="UP000509568">
    <property type="component" value="Chromosome"/>
</dbReference>
<evidence type="ECO:0000313" key="2">
    <source>
        <dbReference type="EMBL" id="QKZ04602.1"/>
    </source>
</evidence>
<organism evidence="2 3">
    <name type="scientific">Pseudomonas eucalypticola</name>
    <dbReference type="NCBI Taxonomy" id="2599595"/>
    <lineage>
        <taxon>Bacteria</taxon>
        <taxon>Pseudomonadati</taxon>
        <taxon>Pseudomonadota</taxon>
        <taxon>Gammaproteobacteria</taxon>
        <taxon>Pseudomonadales</taxon>
        <taxon>Pseudomonadaceae</taxon>
        <taxon>Pseudomonas</taxon>
    </lineage>
</organism>
<evidence type="ECO:0000313" key="3">
    <source>
        <dbReference type="Proteomes" id="UP000509568"/>
    </source>
</evidence>
<dbReference type="KEGG" id="pez:HWQ56_12735"/>
<dbReference type="AlphaFoldDB" id="A0A7D5H3F9"/>
<accession>A0A7D5H3F9</accession>
<sequence length="103" mass="11495">MIWVVIIGMGVLVFLNRYVFLEPRLPVQLGSNVRQFLGFAVPGMLTAICGPIVFMPDRQLNLHLDNPYLISSAIAVVLVLLTRNTLVSMVLSMAFFFALRAWG</sequence>
<protein>
    <submittedName>
        <fullName evidence="2">AzlD domain-containing protein</fullName>
    </submittedName>
</protein>
<keyword evidence="3" id="KW-1185">Reference proteome</keyword>
<gene>
    <name evidence="2" type="ORF">HWQ56_12735</name>
</gene>
<reference evidence="2 3" key="1">
    <citation type="submission" date="2020-06" db="EMBL/GenBank/DDBJ databases">
        <title>Pseudomonas eucalypticola sp. nov., an endophyte of Eucalyptus dunnii leaves with biocontrol ability of eucalyptus leaf blight.</title>
        <authorList>
            <person name="Liu Y."/>
            <person name="Song Z."/>
            <person name="Zeng H."/>
            <person name="Lu M."/>
            <person name="Wang X."/>
            <person name="Lian X."/>
            <person name="Zhang Q."/>
        </authorList>
    </citation>
    <scope>NUCLEOTIDE SEQUENCE [LARGE SCALE GENOMIC DNA]</scope>
    <source>
        <strain evidence="2 3">NP-1</strain>
    </source>
</reference>